<keyword evidence="4" id="KW-1185">Reference proteome</keyword>
<sequence length="228" mass="24479">MSTFPLDWKPLAGRALEAALNRAIDLDPDTRAALQPLDGRSVVLALDAPAGREAEPLALRMTVAGARLQVGPAASEGAAQPDLAVRSTLGSVVSLGMRTLLPRLLGTPADEADAMPVGRLRIEGDAELARRLQRLAERFDPDWQLPFTRVFGDVIGVQIANATAAALRGAQQGGRKLAETTAEYLTEESRDVVPRAELDAFFDDVDTLRDDAERLAARVTRLHKRVGA</sequence>
<feature type="domain" description="SCP2" evidence="2">
    <location>
        <begin position="20"/>
        <end position="136"/>
    </location>
</feature>
<comment type="caution">
    <text evidence="3">The sequence shown here is derived from an EMBL/GenBank/DDBJ whole genome shotgun (WGS) entry which is preliminary data.</text>
</comment>
<dbReference type="InterPro" id="IPR003033">
    <property type="entry name" value="SCP2_sterol-bd_dom"/>
</dbReference>
<accession>A0ABW2Y929</accession>
<dbReference type="EMBL" id="JBHTIF010000001">
    <property type="protein sequence ID" value="MFD0725049.1"/>
    <property type="molecule type" value="Genomic_DNA"/>
</dbReference>
<comment type="function">
    <text evidence="1">Required for ubiquinone (coenzyme Q) biosynthesis. Binds hydrophobic ubiquinone biosynthetic intermediates via its SCP2 domain and is essential for the stability of the Ubi complex. May constitute a docking platform where Ubi enzymes assemble and access their SCP2-bound polyprenyl substrates.</text>
</comment>
<comment type="subcellular location">
    <subcellularLocation>
        <location evidence="1">Cytoplasm</location>
    </subcellularLocation>
</comment>
<comment type="similarity">
    <text evidence="1">Belongs to the UbiJ family.</text>
</comment>
<dbReference type="Pfam" id="PF02036">
    <property type="entry name" value="SCP2"/>
    <property type="match status" value="1"/>
</dbReference>
<evidence type="ECO:0000313" key="3">
    <source>
        <dbReference type="EMBL" id="MFD0725049.1"/>
    </source>
</evidence>
<name>A0ABW2Y929_9GAMM</name>
<keyword evidence="1" id="KW-0831">Ubiquinone biosynthesis</keyword>
<reference evidence="4" key="1">
    <citation type="journal article" date="2019" name="Int. J. Syst. Evol. Microbiol.">
        <title>The Global Catalogue of Microorganisms (GCM) 10K type strain sequencing project: providing services to taxonomists for standard genome sequencing and annotation.</title>
        <authorList>
            <consortium name="The Broad Institute Genomics Platform"/>
            <consortium name="The Broad Institute Genome Sequencing Center for Infectious Disease"/>
            <person name="Wu L."/>
            <person name="Ma J."/>
        </authorList>
    </citation>
    <scope>NUCLEOTIDE SEQUENCE [LARGE SCALE GENOMIC DNA]</scope>
    <source>
        <strain evidence="4">CCUG 55585</strain>
    </source>
</reference>
<gene>
    <name evidence="1" type="primary">ubiJ</name>
    <name evidence="3" type="ORF">ACFQ0E_05480</name>
</gene>
<dbReference type="PANTHER" id="PTHR38693">
    <property type="entry name" value="UBIQUINONE BIOSYNTHESIS PROTEIN UBIJ"/>
    <property type="match status" value="1"/>
</dbReference>
<evidence type="ECO:0000259" key="2">
    <source>
        <dbReference type="Pfam" id="PF02036"/>
    </source>
</evidence>
<dbReference type="PANTHER" id="PTHR38693:SF1">
    <property type="entry name" value="UBIQUINONE BIOSYNTHESIS ACCESSORY FACTOR UBIJ"/>
    <property type="match status" value="1"/>
</dbReference>
<evidence type="ECO:0000256" key="1">
    <source>
        <dbReference type="HAMAP-Rule" id="MF_02215"/>
    </source>
</evidence>
<dbReference type="Proteomes" id="UP001597110">
    <property type="component" value="Unassembled WGS sequence"/>
</dbReference>
<dbReference type="InterPro" id="IPR038989">
    <property type="entry name" value="UbiJ"/>
</dbReference>
<evidence type="ECO:0000313" key="4">
    <source>
        <dbReference type="Proteomes" id="UP001597110"/>
    </source>
</evidence>
<comment type="pathway">
    <text evidence="1">Cofactor biosynthesis; ubiquinone biosynthesis.</text>
</comment>
<dbReference type="RefSeq" id="WP_386822672.1">
    <property type="nucleotide sequence ID" value="NZ_JBHTIF010000001.1"/>
</dbReference>
<protein>
    <recommendedName>
        <fullName evidence="1">Ubiquinone biosynthesis accessory factor UbiJ</fullName>
    </recommendedName>
</protein>
<keyword evidence="1" id="KW-0963">Cytoplasm</keyword>
<dbReference type="HAMAP" id="MF_02215">
    <property type="entry name" value="UbiJ"/>
    <property type="match status" value="1"/>
</dbReference>
<proteinExistence type="inferred from homology"/>
<organism evidence="3 4">
    <name type="scientific">Lysobacter brunescens</name>
    <dbReference type="NCBI Taxonomy" id="262323"/>
    <lineage>
        <taxon>Bacteria</taxon>
        <taxon>Pseudomonadati</taxon>
        <taxon>Pseudomonadota</taxon>
        <taxon>Gammaproteobacteria</taxon>
        <taxon>Lysobacterales</taxon>
        <taxon>Lysobacteraceae</taxon>
        <taxon>Lysobacter</taxon>
    </lineage>
</organism>